<dbReference type="GO" id="GO:0005802">
    <property type="term" value="C:trans-Golgi network"/>
    <property type="evidence" value="ECO:0007669"/>
    <property type="project" value="TreeGrafter"/>
</dbReference>
<evidence type="ECO:0000313" key="7">
    <source>
        <dbReference type="Ensembl" id="ENSBJAP00000006668.1"/>
    </source>
</evidence>
<dbReference type="GO" id="GO:0005829">
    <property type="term" value="C:cytosol"/>
    <property type="evidence" value="ECO:0007669"/>
    <property type="project" value="TreeGrafter"/>
</dbReference>
<evidence type="ECO:0000256" key="2">
    <source>
        <dbReference type="ARBA" id="ARBA00004546"/>
    </source>
</evidence>
<dbReference type="Proteomes" id="UP000694555">
    <property type="component" value="Unplaced"/>
</dbReference>
<organism evidence="7 8">
    <name type="scientific">Buteo japonicus</name>
    <dbReference type="NCBI Taxonomy" id="224669"/>
    <lineage>
        <taxon>Eukaryota</taxon>
        <taxon>Metazoa</taxon>
        <taxon>Chordata</taxon>
        <taxon>Craniata</taxon>
        <taxon>Vertebrata</taxon>
        <taxon>Euteleostomi</taxon>
        <taxon>Archelosauria</taxon>
        <taxon>Archosauria</taxon>
        <taxon>Dinosauria</taxon>
        <taxon>Saurischia</taxon>
        <taxon>Theropoda</taxon>
        <taxon>Coelurosauria</taxon>
        <taxon>Aves</taxon>
        <taxon>Neognathae</taxon>
        <taxon>Neoaves</taxon>
        <taxon>Telluraves</taxon>
        <taxon>Accipitrimorphae</taxon>
        <taxon>Accipitriformes</taxon>
        <taxon>Accipitridae</taxon>
        <taxon>Accipitrinae</taxon>
        <taxon>Buteo</taxon>
    </lineage>
</organism>
<dbReference type="GO" id="GO:0032580">
    <property type="term" value="C:Golgi cisterna membrane"/>
    <property type="evidence" value="ECO:0007669"/>
    <property type="project" value="UniProtKB-SubCell"/>
</dbReference>
<keyword evidence="4" id="KW-0333">Golgi apparatus</keyword>
<name>A0A8C0ASY9_9AVES</name>
<reference evidence="7" key="1">
    <citation type="submission" date="2025-08" db="UniProtKB">
        <authorList>
            <consortium name="Ensembl"/>
        </authorList>
    </citation>
    <scope>IDENTIFICATION</scope>
</reference>
<dbReference type="GO" id="GO:0043001">
    <property type="term" value="P:Golgi to plasma membrane protein transport"/>
    <property type="evidence" value="ECO:0007669"/>
    <property type="project" value="TreeGrafter"/>
</dbReference>
<reference evidence="7" key="2">
    <citation type="submission" date="2025-09" db="UniProtKB">
        <authorList>
            <consortium name="Ensembl"/>
        </authorList>
    </citation>
    <scope>IDENTIFICATION</scope>
</reference>
<accession>A0A8C0ASY9</accession>
<dbReference type="PANTHER" id="PTHR12704">
    <property type="entry name" value="TRANS-GOLGI PROTEIN GMX33"/>
    <property type="match status" value="1"/>
</dbReference>
<keyword evidence="6" id="KW-0472">Membrane</keyword>
<evidence type="ECO:0000256" key="6">
    <source>
        <dbReference type="ARBA" id="ARBA00023136"/>
    </source>
</evidence>
<dbReference type="InterPro" id="IPR008628">
    <property type="entry name" value="GPP34-like"/>
</dbReference>
<proteinExistence type="inferred from homology"/>
<dbReference type="AlphaFoldDB" id="A0A8C0ASY9"/>
<keyword evidence="8" id="KW-1185">Reference proteome</keyword>
<protein>
    <submittedName>
        <fullName evidence="7">Golgi phosphoprotein 3 like</fullName>
    </submittedName>
</protein>
<evidence type="ECO:0000313" key="8">
    <source>
        <dbReference type="Proteomes" id="UP000694555"/>
    </source>
</evidence>
<evidence type="ECO:0000256" key="5">
    <source>
        <dbReference type="ARBA" id="ARBA00023121"/>
    </source>
</evidence>
<dbReference type="GO" id="GO:0007030">
    <property type="term" value="P:Golgi organization"/>
    <property type="evidence" value="ECO:0007669"/>
    <property type="project" value="TreeGrafter"/>
</dbReference>
<keyword evidence="5" id="KW-0446">Lipid-binding</keyword>
<comment type="similarity">
    <text evidence="3">Belongs to the GOLPH3/VPS74 family.</text>
</comment>
<dbReference type="GO" id="GO:0000139">
    <property type="term" value="C:Golgi membrane"/>
    <property type="evidence" value="ECO:0007669"/>
    <property type="project" value="GOC"/>
</dbReference>
<sequence length="399" mass="44328">MPGELVGAFFKEKSRFCLLFPLGMSAAGAEAGQSRAHVVGCSLTAAAMSCGQGLARGKGPTFLIFVRIFYDPGLGAAAWPALGCAGWLWVQWERHSLNCSMFTGRFWAGRGLVGAARHFSPGRESPFLPLSWEAELLMGVRRVTWAGPELSRRGGGLSRVPLPISLLLSVHPLSKGYTSFWNDCISSGLRGGILIELALRGRICLEPLSIRKKRLLERKVLLKSDAPTGDVLLDETLRHIKATESAETVQTWIELLTGETWNPFKLQYQLRNVRERIAKALVEKGILTTEKQNFLLFDMTTHPVSNATEKQRLVKKLQESMLERWVNDPHRMERRTLALLVLAHSSDVLENVFASLADDKYNVAMNRTKDLLDMDPEVEAAKARGAEMIWAVLAAFNKS</sequence>
<dbReference type="Gene3D" id="1.10.3630.10">
    <property type="entry name" value="yeast vps74-n-term truncation variant domain like"/>
    <property type="match status" value="1"/>
</dbReference>
<dbReference type="InterPro" id="IPR038261">
    <property type="entry name" value="GPP34-like_sf"/>
</dbReference>
<dbReference type="PANTHER" id="PTHR12704:SF4">
    <property type="entry name" value="GOLGI PHOSPHOPROTEIN 3-LIKE"/>
    <property type="match status" value="1"/>
</dbReference>
<dbReference type="GO" id="GO:0070273">
    <property type="term" value="F:phosphatidylinositol-4-phosphate binding"/>
    <property type="evidence" value="ECO:0007669"/>
    <property type="project" value="InterPro"/>
</dbReference>
<evidence type="ECO:0000256" key="3">
    <source>
        <dbReference type="ARBA" id="ARBA00007284"/>
    </source>
</evidence>
<dbReference type="Ensembl" id="ENSBJAT00000006865.1">
    <property type="protein sequence ID" value="ENSBJAP00000006668.1"/>
    <property type="gene ID" value="ENSBJAG00000004771.1"/>
</dbReference>
<dbReference type="Pfam" id="PF05719">
    <property type="entry name" value="GPP34"/>
    <property type="match status" value="1"/>
</dbReference>
<dbReference type="GO" id="GO:0048194">
    <property type="term" value="P:Golgi vesicle budding"/>
    <property type="evidence" value="ECO:0007669"/>
    <property type="project" value="TreeGrafter"/>
</dbReference>
<evidence type="ECO:0000256" key="4">
    <source>
        <dbReference type="ARBA" id="ARBA00023034"/>
    </source>
</evidence>
<evidence type="ECO:0000256" key="1">
    <source>
        <dbReference type="ARBA" id="ARBA00004344"/>
    </source>
</evidence>
<dbReference type="GO" id="GO:0006890">
    <property type="term" value="P:retrograde vesicle-mediated transport, Golgi to endoplasmic reticulum"/>
    <property type="evidence" value="ECO:0007669"/>
    <property type="project" value="TreeGrafter"/>
</dbReference>
<dbReference type="FunFam" id="1.10.3630.10:FF:000004">
    <property type="entry name" value="Probable VPS74-protein involved in protein-vacuolar targeting"/>
    <property type="match status" value="1"/>
</dbReference>
<comment type="subcellular location">
    <subcellularLocation>
        <location evidence="1">Golgi apparatus</location>
        <location evidence="1">Golgi stack membrane</location>
        <topology evidence="1">Peripheral membrane protein</topology>
        <orientation evidence="1">Cytoplasmic side</orientation>
    </subcellularLocation>
    <subcellularLocation>
        <location evidence="2">Golgi apparatus</location>
        <location evidence="2">trans-Golgi network membrane</location>
        <topology evidence="2">Peripheral membrane protein</topology>
        <orientation evidence="2">Cytoplasmic side</orientation>
    </subcellularLocation>
</comment>